<gene>
    <name evidence="3" type="primary">LOC128198602</name>
</gene>
<evidence type="ECO:0000259" key="1">
    <source>
        <dbReference type="PROSITE" id="PS50994"/>
    </source>
</evidence>
<dbReference type="InterPro" id="IPR043128">
    <property type="entry name" value="Rev_trsase/Diguanyl_cyclase"/>
</dbReference>
<dbReference type="PROSITE" id="PS50994">
    <property type="entry name" value="INTEGRASE"/>
    <property type="match status" value="1"/>
</dbReference>
<dbReference type="InterPro" id="IPR000477">
    <property type="entry name" value="RT_dom"/>
</dbReference>
<organism evidence="2 3">
    <name type="scientific">Bicyclus anynana</name>
    <name type="common">Squinting bush brown butterfly</name>
    <dbReference type="NCBI Taxonomy" id="110368"/>
    <lineage>
        <taxon>Eukaryota</taxon>
        <taxon>Metazoa</taxon>
        <taxon>Ecdysozoa</taxon>
        <taxon>Arthropoda</taxon>
        <taxon>Hexapoda</taxon>
        <taxon>Insecta</taxon>
        <taxon>Pterygota</taxon>
        <taxon>Neoptera</taxon>
        <taxon>Endopterygota</taxon>
        <taxon>Lepidoptera</taxon>
        <taxon>Glossata</taxon>
        <taxon>Ditrysia</taxon>
        <taxon>Papilionoidea</taxon>
        <taxon>Nymphalidae</taxon>
        <taxon>Satyrinae</taxon>
        <taxon>Satyrini</taxon>
        <taxon>Mycalesina</taxon>
        <taxon>Bicyclus</taxon>
    </lineage>
</organism>
<dbReference type="Pfam" id="PF03564">
    <property type="entry name" value="DUF1759"/>
    <property type="match status" value="1"/>
</dbReference>
<dbReference type="Pfam" id="PF00078">
    <property type="entry name" value="RVT_1"/>
    <property type="match status" value="1"/>
</dbReference>
<dbReference type="Pfam" id="PF17921">
    <property type="entry name" value="Integrase_H2C2"/>
    <property type="match status" value="1"/>
</dbReference>
<dbReference type="InterPro" id="IPR005312">
    <property type="entry name" value="DUF1759"/>
</dbReference>
<name>A0ABM3LP01_BICAN</name>
<dbReference type="RefSeq" id="XP_052740781.1">
    <property type="nucleotide sequence ID" value="XM_052884821.1"/>
</dbReference>
<dbReference type="Pfam" id="PF18701">
    <property type="entry name" value="DUF5641"/>
    <property type="match status" value="1"/>
</dbReference>
<evidence type="ECO:0000313" key="2">
    <source>
        <dbReference type="Proteomes" id="UP001652582"/>
    </source>
</evidence>
<dbReference type="Proteomes" id="UP001652582">
    <property type="component" value="Chromosome 12"/>
</dbReference>
<dbReference type="InterPro" id="IPR040676">
    <property type="entry name" value="DUF5641"/>
</dbReference>
<dbReference type="SUPFAM" id="SSF53098">
    <property type="entry name" value="Ribonuclease H-like"/>
    <property type="match status" value="1"/>
</dbReference>
<dbReference type="Gene3D" id="3.10.10.10">
    <property type="entry name" value="HIV Type 1 Reverse Transcriptase, subunit A, domain 1"/>
    <property type="match status" value="1"/>
</dbReference>
<evidence type="ECO:0000313" key="3">
    <source>
        <dbReference type="RefSeq" id="XP_052740781.1"/>
    </source>
</evidence>
<dbReference type="PANTHER" id="PTHR47331">
    <property type="entry name" value="PHD-TYPE DOMAIN-CONTAINING PROTEIN"/>
    <property type="match status" value="1"/>
</dbReference>
<sequence>MEALYRVQSNLINNIEKAQVNFKKSPKTRLTETYVEARNSKIDEVQKLHYLKTHISGEAEQLLRHIPVTSQNYQMCWDQLDRRYNNKRYLADGILKRFMSQRNVTTESASSLKELLDTSNECLCALDNLGINTEHWNVIVIYILCLKLDTESRKLWEVRLSDSSEDIPTFKNFKEFLEQRFRSLEFLENKNSKGSRSHTVKNLHVVNNKIQSCGFCQDNHKLANCKKFAQESVESRREFVKNQRLCFGCLHSNHSVFACRLPIKCKICNKRHHSLLHPTGAETREGHLKSQALAQSSSTVEPKEVKLSNIVTCFSNIHCQVLLATALVKVQVRNNYSIIVRALLDQGSQASFITEATVQLLKLNKIYTESNVIGLGGDQQGSVVSKAVVLLKLQSLQDPSYNITVKAHVLKRLTSFLPEKQVVLQAWEELSKLKLADPLFHTPNKIDILLGADVYGQVLINGILKGPPGYPMAQNTTLGWIVSGQVGNSNISSSQTCCTSIISMHTEISERDLLQKFWEIEAEPKENKKRLLTEEEIKCEEMFKNTTKRDENGRYIVKLPFKSSNPPCKYGNSKEIALKRFDMLEKRLSKNKKLQKEYSNVIQDYLDLGHLEVVPNNEEDEPEAVYLPHHCVIREEKDTTKVRVVYDASCRDKNGESLNSNLMIGPTLQDDLRTLIMRWRGNPICLVADIEKMYRQVKVSKEDVNFQRIWWRDITNPESVIKSYRLLTVTFGTASAPYLAVRTLQQLARDEGSNFPAASEIILQDFYMDDLLSGCQNIEEGKQLHQEIKEILRKGGFILKKWSSNNDELLKGMREKGIEELEIKTDSIFKILGLTWDRISDSFQYSVQLPESSGPVTKRKVISEISRLFDPLGWLAPSIIIAKILIQKIWLSGIEWDQELTPCLLKEWNSYRNELTEFMKFIIPRWIHTSKGDTCVQLHGFSDASNKAYSAVIYVRVIDEHKNVHVALVTSKTKVAPIKQVSIPRLELCGAVLLAKLLKEVSEVLNTPRENIKAWTDSTVVLAWLSSHPGRWKTFIANRVSEIITHFDRSCWGHVQSKDNPADCASRGVKPSELKDLRLWKEGPMWLQNKEILLDNNKSYETTIEEKAKPVHHAVVRDHENMLLRFGTLRRLVRVIALCRRWLPQKQIQKTKWLRAEEINEALLICIRQMQVQYFGKEIEDLKKEGKINRKSKLTSLTPYLDNSGILKVGGRLENAEIEEYQKHPIIFPAKAHLTDLIIADAHDKTLHGGMQVMVNYLRLKYWILDVKNRVKFYIRKCVQCVRYAAQKREQLMGQLPKARVTVNRPFYESGLDYAGPVYLRTSKGRGHKSYKGYICLFICMATRAIHLEAVTDLTSQGFLAAYKRFVGRRGICKTLYSDNASNFVGASKELKNLLAEEKSTVAIEIADWLSTNGTSWQFIPPHAPNFGGLWEAGIKSTKNHLKRTIGNATLTYEEMVTVLAQVEACLNSRPISQLSDDPKNPFPLTPGHFLIGEPLILAPDTNYENSNVTSLKRWQFTQRLVQHFWRRWSQEYLTQFMHRYKWSKVTPEPNIGDVVLVMENDLPPSRWLYGRILEKHPGQDNLTRVVTLKCKDSVFKRPVSKLCILPVTV</sequence>
<dbReference type="InterPro" id="IPR036397">
    <property type="entry name" value="RNaseH_sf"/>
</dbReference>
<dbReference type="InterPro" id="IPR001584">
    <property type="entry name" value="Integrase_cat-core"/>
</dbReference>
<reference evidence="3" key="1">
    <citation type="submission" date="2025-08" db="UniProtKB">
        <authorList>
            <consortium name="RefSeq"/>
        </authorList>
    </citation>
    <scope>IDENTIFICATION</scope>
</reference>
<dbReference type="Pfam" id="PF05380">
    <property type="entry name" value="Peptidase_A17"/>
    <property type="match status" value="1"/>
</dbReference>
<dbReference type="InterPro" id="IPR008042">
    <property type="entry name" value="Retrotrans_Pao"/>
</dbReference>
<dbReference type="InterPro" id="IPR021109">
    <property type="entry name" value="Peptidase_aspartic_dom_sf"/>
</dbReference>
<keyword evidence="2" id="KW-1185">Reference proteome</keyword>
<dbReference type="InterPro" id="IPR012337">
    <property type="entry name" value="RNaseH-like_sf"/>
</dbReference>
<dbReference type="InterPro" id="IPR041588">
    <property type="entry name" value="Integrase_H2C2"/>
</dbReference>
<dbReference type="GeneID" id="128198602"/>
<dbReference type="Gene3D" id="2.40.70.10">
    <property type="entry name" value="Acid Proteases"/>
    <property type="match status" value="1"/>
</dbReference>
<dbReference type="SUPFAM" id="SSF56672">
    <property type="entry name" value="DNA/RNA polymerases"/>
    <property type="match status" value="1"/>
</dbReference>
<proteinExistence type="predicted"/>
<dbReference type="Gene3D" id="1.10.340.70">
    <property type="match status" value="1"/>
</dbReference>
<dbReference type="Gene3D" id="3.30.420.10">
    <property type="entry name" value="Ribonuclease H-like superfamily/Ribonuclease H"/>
    <property type="match status" value="1"/>
</dbReference>
<dbReference type="Gene3D" id="3.30.70.270">
    <property type="match status" value="1"/>
</dbReference>
<protein>
    <submittedName>
        <fullName evidence="3">Uncharacterized protein LOC128198602</fullName>
    </submittedName>
</protein>
<feature type="domain" description="Integrase catalytic" evidence="1">
    <location>
        <begin position="1302"/>
        <end position="1495"/>
    </location>
</feature>
<dbReference type="InterPro" id="IPR043502">
    <property type="entry name" value="DNA/RNA_pol_sf"/>
</dbReference>
<dbReference type="CDD" id="cd01644">
    <property type="entry name" value="RT_pepA17"/>
    <property type="match status" value="1"/>
</dbReference>
<dbReference type="PANTHER" id="PTHR47331:SF5">
    <property type="entry name" value="RIBONUCLEASE H"/>
    <property type="match status" value="1"/>
</dbReference>
<accession>A0ABM3LP01</accession>